<evidence type="ECO:0000256" key="8">
    <source>
        <dbReference type="ARBA" id="ARBA00049127"/>
    </source>
</evidence>
<dbReference type="PANTHER" id="PTHR11482">
    <property type="entry name" value="ARGININE/DIAMINOPIMELATE/ORNITHINE DECARBOXYLASE"/>
    <property type="match status" value="1"/>
</dbReference>
<name>A0A381J7B4_9CLOT</name>
<evidence type="ECO:0000256" key="1">
    <source>
        <dbReference type="ARBA" id="ARBA00001933"/>
    </source>
</evidence>
<dbReference type="OrthoDB" id="9802241at2"/>
<comment type="pathway">
    <text evidence="6">Amine and polyamine biosynthesis; putrescine biosynthesis via L-ornithine pathway; putrescine from L-ornithine: step 1/1.</text>
</comment>
<evidence type="ECO:0000256" key="5">
    <source>
        <dbReference type="ARBA" id="ARBA00023239"/>
    </source>
</evidence>
<keyword evidence="4" id="KW-0663">Pyridoxal phosphate</keyword>
<dbReference type="InterPro" id="IPR029066">
    <property type="entry name" value="PLP-binding_barrel"/>
</dbReference>
<dbReference type="RefSeq" id="WP_115641126.1">
    <property type="nucleotide sequence ID" value="NZ_UFWZ01000001.1"/>
</dbReference>
<dbReference type="GO" id="GO:0033387">
    <property type="term" value="P:putrescine biosynthetic process from arginine, via ornithine"/>
    <property type="evidence" value="ECO:0007669"/>
    <property type="project" value="TreeGrafter"/>
</dbReference>
<evidence type="ECO:0000313" key="10">
    <source>
        <dbReference type="EMBL" id="SUY47140.1"/>
    </source>
</evidence>
<proteinExistence type="inferred from homology"/>
<dbReference type="SUPFAM" id="SSF50621">
    <property type="entry name" value="Alanine racemase C-terminal domain-like"/>
    <property type="match status" value="1"/>
</dbReference>
<dbReference type="AlphaFoldDB" id="A0A381J7B4"/>
<accession>A0A381J7B4</accession>
<reference evidence="10 11" key="1">
    <citation type="submission" date="2018-06" db="EMBL/GenBank/DDBJ databases">
        <authorList>
            <consortium name="Pathogen Informatics"/>
            <person name="Doyle S."/>
        </authorList>
    </citation>
    <scope>NUCLEOTIDE SEQUENCE [LARGE SCALE GENOMIC DNA]</scope>
    <source>
        <strain evidence="10 11">NCTC9836</strain>
    </source>
</reference>
<evidence type="ECO:0000313" key="11">
    <source>
        <dbReference type="Proteomes" id="UP000254664"/>
    </source>
</evidence>
<dbReference type="PRINTS" id="PR01179">
    <property type="entry name" value="ODADCRBXLASE"/>
</dbReference>
<dbReference type="InterPro" id="IPR000183">
    <property type="entry name" value="Orn/DAP/Arg_de-COase"/>
</dbReference>
<dbReference type="GO" id="GO:0005737">
    <property type="term" value="C:cytoplasm"/>
    <property type="evidence" value="ECO:0007669"/>
    <property type="project" value="TreeGrafter"/>
</dbReference>
<dbReference type="EMBL" id="UFWZ01000001">
    <property type="protein sequence ID" value="SUY47140.1"/>
    <property type="molecule type" value="Genomic_DNA"/>
</dbReference>
<evidence type="ECO:0000256" key="3">
    <source>
        <dbReference type="ARBA" id="ARBA00022793"/>
    </source>
</evidence>
<protein>
    <recommendedName>
        <fullName evidence="7">ornithine decarboxylase</fullName>
        <ecNumber evidence="7">4.1.1.17</ecNumber>
    </recommendedName>
</protein>
<dbReference type="Gene3D" id="3.20.20.10">
    <property type="entry name" value="Alanine racemase"/>
    <property type="match status" value="1"/>
</dbReference>
<organism evidence="10 11">
    <name type="scientific">Clostridium putrefaciens</name>
    <dbReference type="NCBI Taxonomy" id="99675"/>
    <lineage>
        <taxon>Bacteria</taxon>
        <taxon>Bacillati</taxon>
        <taxon>Bacillota</taxon>
        <taxon>Clostridia</taxon>
        <taxon>Eubacteriales</taxon>
        <taxon>Clostridiaceae</taxon>
        <taxon>Clostridium</taxon>
    </lineage>
</organism>
<dbReference type="InterPro" id="IPR002433">
    <property type="entry name" value="Orn_de-COase"/>
</dbReference>
<dbReference type="Proteomes" id="UP000254664">
    <property type="component" value="Unassembled WGS sequence"/>
</dbReference>
<keyword evidence="5 10" id="KW-0456">Lyase</keyword>
<dbReference type="Pfam" id="PF02784">
    <property type="entry name" value="Orn_Arg_deC_N"/>
    <property type="match status" value="1"/>
</dbReference>
<keyword evidence="11" id="KW-1185">Reference proteome</keyword>
<gene>
    <name evidence="10" type="primary">ldc</name>
    <name evidence="10" type="ORF">NCTC9836_01467</name>
</gene>
<feature type="domain" description="Orn/DAP/Arg decarboxylase 2 N-terminal" evidence="9">
    <location>
        <begin position="11"/>
        <end position="231"/>
    </location>
</feature>
<comment type="catalytic activity">
    <reaction evidence="8">
        <text>L-ornithine + H(+) = putrescine + CO2</text>
        <dbReference type="Rhea" id="RHEA:22964"/>
        <dbReference type="ChEBI" id="CHEBI:15378"/>
        <dbReference type="ChEBI" id="CHEBI:16526"/>
        <dbReference type="ChEBI" id="CHEBI:46911"/>
        <dbReference type="ChEBI" id="CHEBI:326268"/>
        <dbReference type="EC" id="4.1.1.17"/>
    </reaction>
</comment>
<evidence type="ECO:0000256" key="7">
    <source>
        <dbReference type="ARBA" id="ARBA00034138"/>
    </source>
</evidence>
<dbReference type="EC" id="4.1.1.17" evidence="7"/>
<dbReference type="GO" id="GO:0004586">
    <property type="term" value="F:ornithine decarboxylase activity"/>
    <property type="evidence" value="ECO:0007669"/>
    <property type="project" value="UniProtKB-EC"/>
</dbReference>
<comment type="similarity">
    <text evidence="2">Belongs to the Orn/Lys/Arg decarboxylase class-II family.</text>
</comment>
<comment type="cofactor">
    <cofactor evidence="1">
        <name>pyridoxal 5'-phosphate</name>
        <dbReference type="ChEBI" id="CHEBI:597326"/>
    </cofactor>
</comment>
<evidence type="ECO:0000256" key="4">
    <source>
        <dbReference type="ARBA" id="ARBA00022898"/>
    </source>
</evidence>
<dbReference type="InterPro" id="IPR009006">
    <property type="entry name" value="Ala_racemase/Decarboxylase_C"/>
</dbReference>
<dbReference type="Gene3D" id="2.40.37.10">
    <property type="entry name" value="Lyase, Ornithine Decarboxylase, Chain A, domain 1"/>
    <property type="match status" value="1"/>
</dbReference>
<sequence>MDTPRYEFSKSEIQRNYKYISKRLPLCKLFYAMKANGNEKVLKVIKETGAGIECASKYEFDCTRRVGANVTNLIFGLPVKTVETILYTYENGCRYYVFDCLNELHKLKKYAPDAKRILRIKISDLVVSSINYGMPLQEIADNLEEIKESIHGISFHISYNNNIRSIQDVGKRIDELMEQLECKGKNYIINIGGGYKPDTDDEFYDVYHNILTNIQEKYGCVFYAEPGNIIVETAGFFYAKVISVKKTENSTIVYMDGGIPNGIGYETFLGDIENCSRSSNSQNELKVYEFRDCTNLNETLIRVQSKYDIEIGDIIKFDHLGAYSIVFQNHFHMWEQCRVDIVE</sequence>
<dbReference type="InterPro" id="IPR022644">
    <property type="entry name" value="De-COase2_N"/>
</dbReference>
<dbReference type="SUPFAM" id="SSF51419">
    <property type="entry name" value="PLP-binding barrel"/>
    <property type="match status" value="1"/>
</dbReference>
<evidence type="ECO:0000256" key="2">
    <source>
        <dbReference type="ARBA" id="ARBA00008872"/>
    </source>
</evidence>
<evidence type="ECO:0000259" key="9">
    <source>
        <dbReference type="Pfam" id="PF02784"/>
    </source>
</evidence>
<dbReference type="PANTHER" id="PTHR11482:SF6">
    <property type="entry name" value="ORNITHINE DECARBOXYLASE 1-RELATED"/>
    <property type="match status" value="1"/>
</dbReference>
<dbReference type="PRINTS" id="PR01182">
    <property type="entry name" value="ORNDCRBXLASE"/>
</dbReference>
<keyword evidence="3" id="KW-0210">Decarboxylase</keyword>
<dbReference type="InterPro" id="IPR022653">
    <property type="entry name" value="De-COase2_pyr-phos_BS"/>
</dbReference>
<evidence type="ECO:0000256" key="6">
    <source>
        <dbReference type="ARBA" id="ARBA00034115"/>
    </source>
</evidence>
<dbReference type="PROSITE" id="PS00878">
    <property type="entry name" value="ODR_DC_2_1"/>
    <property type="match status" value="1"/>
</dbReference>